<gene>
    <name evidence="2" type="ORF">QN060_04710</name>
</gene>
<sequence length="117" mass="12923">MPNRLDHCRRAAGAGTILILPALLCIHRHVLLPLLIERLRSLQRVMHRCWLLRYIRGGAETGSGARHPHGVASHCHTVDLAGIGDAIAFGVAHCLRDMRVACVRRCVLTDARKQGLI</sequence>
<reference evidence="2 3" key="1">
    <citation type="submission" date="2023-05" db="EMBL/GenBank/DDBJ databases">
        <title>Complete Genome Resource of Xanthomonas oryzae pv. leersiae Strain YNJC Isolated From Plateau Japonica Rice in Southwest China.</title>
        <authorList>
            <person name="Aa X."/>
            <person name="Mei L."/>
            <person name="Liu P."/>
            <person name="Yang Y."/>
            <person name="Tang C."/>
            <person name="Zhang F."/>
            <person name="Dong C."/>
            <person name="Wang B."/>
            <person name="Chen X."/>
            <person name="Dai L."/>
        </authorList>
    </citation>
    <scope>NUCLEOTIDE SEQUENCE [LARGE SCALE GENOMIC DNA]</scope>
    <source>
        <strain evidence="2 3">YNJC</strain>
    </source>
</reference>
<keyword evidence="1" id="KW-0472">Membrane</keyword>
<proteinExistence type="predicted"/>
<organism evidence="2 3">
    <name type="scientific">Xanthomonas oryzae pv. leersiae</name>
    <dbReference type="NCBI Taxonomy" id="3112258"/>
    <lineage>
        <taxon>Bacteria</taxon>
        <taxon>Pseudomonadati</taxon>
        <taxon>Pseudomonadota</taxon>
        <taxon>Gammaproteobacteria</taxon>
        <taxon>Lysobacterales</taxon>
        <taxon>Lysobacteraceae</taxon>
        <taxon>Xanthomonas</taxon>
    </lineage>
</organism>
<keyword evidence="1" id="KW-0812">Transmembrane</keyword>
<dbReference type="EMBL" id="CP127225">
    <property type="protein sequence ID" value="WIX07396.1"/>
    <property type="molecule type" value="Genomic_DNA"/>
</dbReference>
<name>A0AAJ6KIJ2_9XANT</name>
<feature type="transmembrane region" description="Helical" evidence="1">
    <location>
        <begin position="12"/>
        <end position="36"/>
    </location>
</feature>
<evidence type="ECO:0000256" key="1">
    <source>
        <dbReference type="SAM" id="Phobius"/>
    </source>
</evidence>
<accession>A0AAJ6KIJ2</accession>
<dbReference type="RefSeq" id="WP_285957078.1">
    <property type="nucleotide sequence ID" value="NZ_CP127225.1"/>
</dbReference>
<dbReference type="AlphaFoldDB" id="A0AAJ6KIJ2"/>
<protein>
    <submittedName>
        <fullName evidence="2">Uncharacterized protein</fullName>
    </submittedName>
</protein>
<dbReference type="Proteomes" id="UP001228059">
    <property type="component" value="Chromosome"/>
</dbReference>
<evidence type="ECO:0000313" key="2">
    <source>
        <dbReference type="EMBL" id="WIX07396.1"/>
    </source>
</evidence>
<evidence type="ECO:0000313" key="3">
    <source>
        <dbReference type="Proteomes" id="UP001228059"/>
    </source>
</evidence>
<keyword evidence="1" id="KW-1133">Transmembrane helix</keyword>